<sequence length="170" mass="19196">MRLLSIRKYQAKSQKKLELCLRLPYNGYQKHQSSVHSRFSSPEIPPLKGSCISTICTWDTCNTDIQRGKNQYQKKKPIWIYHFFHKCSCCSCSYESTLIPSFIVLPQLDLATSRKGRIGTYIGICIISGAFGVADAYVQGGMVGDLSLMLPEFLQVIFVVSLLSDLVLKF</sequence>
<name>A0ACC0IB20_9ERIC</name>
<gene>
    <name evidence="1" type="ORF">LOK49_LG03G03022</name>
</gene>
<comment type="caution">
    <text evidence="1">The sequence shown here is derived from an EMBL/GenBank/DDBJ whole genome shotgun (WGS) entry which is preliminary data.</text>
</comment>
<organism evidence="1 2">
    <name type="scientific">Camellia lanceoleosa</name>
    <dbReference type="NCBI Taxonomy" id="1840588"/>
    <lineage>
        <taxon>Eukaryota</taxon>
        <taxon>Viridiplantae</taxon>
        <taxon>Streptophyta</taxon>
        <taxon>Embryophyta</taxon>
        <taxon>Tracheophyta</taxon>
        <taxon>Spermatophyta</taxon>
        <taxon>Magnoliopsida</taxon>
        <taxon>eudicotyledons</taxon>
        <taxon>Gunneridae</taxon>
        <taxon>Pentapetalae</taxon>
        <taxon>asterids</taxon>
        <taxon>Ericales</taxon>
        <taxon>Theaceae</taxon>
        <taxon>Camellia</taxon>
    </lineage>
</organism>
<accession>A0ACC0IB20</accession>
<protein>
    <submittedName>
        <fullName evidence="1">Equilibrative nucleotide transporter 2</fullName>
    </submittedName>
</protein>
<dbReference type="Proteomes" id="UP001060215">
    <property type="component" value="Chromosome 6"/>
</dbReference>
<dbReference type="EMBL" id="CM045763">
    <property type="protein sequence ID" value="KAI8022050.1"/>
    <property type="molecule type" value="Genomic_DNA"/>
</dbReference>
<evidence type="ECO:0000313" key="2">
    <source>
        <dbReference type="Proteomes" id="UP001060215"/>
    </source>
</evidence>
<reference evidence="1 2" key="1">
    <citation type="journal article" date="2022" name="Plant J.">
        <title>Chromosome-level genome of Camellia lanceoleosa provides a valuable resource for understanding genome evolution and self-incompatibility.</title>
        <authorList>
            <person name="Gong W."/>
            <person name="Xiao S."/>
            <person name="Wang L."/>
            <person name="Liao Z."/>
            <person name="Chang Y."/>
            <person name="Mo W."/>
            <person name="Hu G."/>
            <person name="Li W."/>
            <person name="Zhao G."/>
            <person name="Zhu H."/>
            <person name="Hu X."/>
            <person name="Ji K."/>
            <person name="Xiang X."/>
            <person name="Song Q."/>
            <person name="Yuan D."/>
            <person name="Jin S."/>
            <person name="Zhang L."/>
        </authorList>
    </citation>
    <scope>NUCLEOTIDE SEQUENCE [LARGE SCALE GENOMIC DNA]</scope>
    <source>
        <strain evidence="1">SQ_2022a</strain>
    </source>
</reference>
<evidence type="ECO:0000313" key="1">
    <source>
        <dbReference type="EMBL" id="KAI8022050.1"/>
    </source>
</evidence>
<proteinExistence type="predicted"/>
<keyword evidence="2" id="KW-1185">Reference proteome</keyword>